<evidence type="ECO:0000256" key="11">
    <source>
        <dbReference type="RuleBase" id="RU361213"/>
    </source>
</evidence>
<dbReference type="SMART" id="SM01408">
    <property type="entry name" value="ING"/>
    <property type="match status" value="1"/>
</dbReference>
<dbReference type="RefSeq" id="XP_025375056.1">
    <property type="nucleotide sequence ID" value="XM_025522638.1"/>
</dbReference>
<feature type="region of interest" description="Disordered" evidence="12">
    <location>
        <begin position="217"/>
        <end position="236"/>
    </location>
</feature>
<comment type="domain">
    <text evidence="11">The PHD-type zinc finger mediates the binding to H3K4me3.</text>
</comment>
<feature type="region of interest" description="Disordered" evidence="12">
    <location>
        <begin position="153"/>
        <end position="190"/>
    </location>
</feature>
<dbReference type="Gene3D" id="6.10.140.1740">
    <property type="match status" value="1"/>
</dbReference>
<feature type="compositionally biased region" description="Gly residues" evidence="12">
    <location>
        <begin position="157"/>
        <end position="166"/>
    </location>
</feature>
<comment type="function">
    <text evidence="11">Component of an histone acetyltransferase complex.</text>
</comment>
<evidence type="ECO:0000256" key="10">
    <source>
        <dbReference type="PROSITE-ProRule" id="PRU00146"/>
    </source>
</evidence>
<dbReference type="FunFam" id="3.30.40.10:FF:000016">
    <property type="entry name" value="Inhibitor of growth protein"/>
    <property type="match status" value="1"/>
</dbReference>
<dbReference type="Pfam" id="PF12998">
    <property type="entry name" value="ING"/>
    <property type="match status" value="1"/>
</dbReference>
<dbReference type="STRING" id="215250.A0A316YGW8"/>
<evidence type="ECO:0000256" key="6">
    <source>
        <dbReference type="ARBA" id="ARBA00022853"/>
    </source>
</evidence>
<evidence type="ECO:0000259" key="13">
    <source>
        <dbReference type="PROSITE" id="PS50016"/>
    </source>
</evidence>
<organism evidence="14 15">
    <name type="scientific">Acaromyces ingoldii</name>
    <dbReference type="NCBI Taxonomy" id="215250"/>
    <lineage>
        <taxon>Eukaryota</taxon>
        <taxon>Fungi</taxon>
        <taxon>Dikarya</taxon>
        <taxon>Basidiomycota</taxon>
        <taxon>Ustilaginomycotina</taxon>
        <taxon>Exobasidiomycetes</taxon>
        <taxon>Exobasidiales</taxon>
        <taxon>Cryptobasidiaceae</taxon>
        <taxon>Acaromyces</taxon>
    </lineage>
</organism>
<dbReference type="GO" id="GO:0006325">
    <property type="term" value="P:chromatin organization"/>
    <property type="evidence" value="ECO:0007669"/>
    <property type="project" value="UniProtKB-KW"/>
</dbReference>
<accession>A0A316YGW8</accession>
<feature type="site" description="Histone H3K4me3 binding" evidence="8">
    <location>
        <position position="292"/>
    </location>
</feature>
<feature type="binding site" evidence="9">
    <location>
        <position position="270"/>
    </location>
    <ligand>
        <name>Zn(2+)</name>
        <dbReference type="ChEBI" id="CHEBI:29105"/>
        <label>1</label>
    </ligand>
</feature>
<evidence type="ECO:0000256" key="1">
    <source>
        <dbReference type="ARBA" id="ARBA00004123"/>
    </source>
</evidence>
<evidence type="ECO:0000256" key="8">
    <source>
        <dbReference type="PIRSR" id="PIRSR628651-50"/>
    </source>
</evidence>
<dbReference type="AlphaFoldDB" id="A0A316YGW8"/>
<evidence type="ECO:0000256" key="7">
    <source>
        <dbReference type="ARBA" id="ARBA00023242"/>
    </source>
</evidence>
<dbReference type="InterPro" id="IPR011011">
    <property type="entry name" value="Znf_FYVE_PHD"/>
</dbReference>
<dbReference type="InParanoid" id="A0A316YGW8"/>
<dbReference type="PANTHER" id="PTHR10333:SF42">
    <property type="entry name" value="INHIBITOR OF GROWTH PROTEIN 5"/>
    <property type="match status" value="1"/>
</dbReference>
<keyword evidence="7 11" id="KW-0539">Nucleus</keyword>
<dbReference type="PROSITE" id="PS50016">
    <property type="entry name" value="ZF_PHD_2"/>
    <property type="match status" value="1"/>
</dbReference>
<feature type="domain" description="PHD-type" evidence="13">
    <location>
        <begin position="267"/>
        <end position="316"/>
    </location>
</feature>
<feature type="site" description="Histone H3K4me3 binding" evidence="8">
    <location>
        <position position="269"/>
    </location>
</feature>
<evidence type="ECO:0000256" key="4">
    <source>
        <dbReference type="ARBA" id="ARBA00022771"/>
    </source>
</evidence>
<dbReference type="CDD" id="cd15505">
    <property type="entry name" value="PHD_ING"/>
    <property type="match status" value="1"/>
</dbReference>
<dbReference type="InterPro" id="IPR001965">
    <property type="entry name" value="Znf_PHD"/>
</dbReference>
<gene>
    <name evidence="14" type="ORF">FA10DRAFT_269142</name>
</gene>
<dbReference type="GO" id="GO:0000785">
    <property type="term" value="C:chromatin"/>
    <property type="evidence" value="ECO:0007669"/>
    <property type="project" value="UniProtKB-ARBA"/>
</dbReference>
<feature type="binding site" evidence="9">
    <location>
        <position position="310"/>
    </location>
    <ligand>
        <name>Zn(2+)</name>
        <dbReference type="ChEBI" id="CHEBI:29105"/>
        <label>2</label>
    </ligand>
</feature>
<dbReference type="GeneID" id="37044554"/>
<evidence type="ECO:0000256" key="5">
    <source>
        <dbReference type="ARBA" id="ARBA00022833"/>
    </source>
</evidence>
<evidence type="ECO:0000313" key="15">
    <source>
        <dbReference type="Proteomes" id="UP000245768"/>
    </source>
</evidence>
<evidence type="ECO:0000256" key="2">
    <source>
        <dbReference type="ARBA" id="ARBA00010210"/>
    </source>
</evidence>
<dbReference type="SUPFAM" id="SSF57903">
    <property type="entry name" value="FYVE/PHD zinc finger"/>
    <property type="match status" value="1"/>
</dbReference>
<comment type="similarity">
    <text evidence="2 11">Belongs to the ING family.</text>
</comment>
<feature type="binding site" evidence="9">
    <location>
        <position position="283"/>
    </location>
    <ligand>
        <name>Zn(2+)</name>
        <dbReference type="ChEBI" id="CHEBI:29105"/>
        <label>2</label>
    </ligand>
</feature>
<dbReference type="EMBL" id="KZ819639">
    <property type="protein sequence ID" value="PWN87858.1"/>
    <property type="molecule type" value="Genomic_DNA"/>
</dbReference>
<dbReference type="InterPro" id="IPR019786">
    <property type="entry name" value="Zinc_finger_PHD-type_CS"/>
</dbReference>
<feature type="site" description="Histone H3K4me3 binding" evidence="8">
    <location>
        <position position="284"/>
    </location>
</feature>
<dbReference type="InterPro" id="IPR019787">
    <property type="entry name" value="Znf_PHD-finger"/>
</dbReference>
<keyword evidence="6 11" id="KW-0156">Chromatin regulator</keyword>
<dbReference type="GO" id="GO:0008270">
    <property type="term" value="F:zinc ion binding"/>
    <property type="evidence" value="ECO:0007669"/>
    <property type="project" value="UniProtKB-KW"/>
</dbReference>
<evidence type="ECO:0000256" key="3">
    <source>
        <dbReference type="ARBA" id="ARBA00022723"/>
    </source>
</evidence>
<keyword evidence="5 9" id="KW-0862">Zinc</keyword>
<evidence type="ECO:0000256" key="12">
    <source>
        <dbReference type="SAM" id="MobiDB-lite"/>
    </source>
</evidence>
<dbReference type="Proteomes" id="UP000245768">
    <property type="component" value="Unassembled WGS sequence"/>
</dbReference>
<feature type="site" description="Histone H3K4me3 binding" evidence="8">
    <location>
        <position position="280"/>
    </location>
</feature>
<dbReference type="GO" id="GO:0006355">
    <property type="term" value="P:regulation of DNA-templated transcription"/>
    <property type="evidence" value="ECO:0007669"/>
    <property type="project" value="TreeGrafter"/>
</dbReference>
<evidence type="ECO:0000313" key="14">
    <source>
        <dbReference type="EMBL" id="PWN87858.1"/>
    </source>
</evidence>
<sequence>MRELEHNVQQKIATLTSLTKEYRDARLALRTHVSPNDAKAKGKQAAYDMDGQGDEREGAYMKPNGTVSPSPRPSKRQRLAMLSAISSATSGAIRAAEEKVGLAVTAYEWVDRHIRRLDSDLQKSESSLLLGLRAGTEASRGVRDALGILDEAKVGESDGGGGGGGDYYDDDDGKAAGRGDRGGVDDDDSVVGAPEAAVMVFGRAGRKYARSSAEAGAAAVNRSRGARPQDTTLKTAVKKKATAALARNDGSPGAIMVPDMAIDPNEPRYCYCNQVSYGDMVACDHEDCPREWFHYSCVGLSNPPKGKWYCLFCTPPGFRGSGSIPPHAPCVPAGYKAGAPFIQGSASSQQHGGSQHKRKR</sequence>
<dbReference type="PANTHER" id="PTHR10333">
    <property type="entry name" value="INHIBITOR OF GROWTH PROTEIN"/>
    <property type="match status" value="1"/>
</dbReference>
<dbReference type="CDD" id="cd16859">
    <property type="entry name" value="ING_ING4_5"/>
    <property type="match status" value="1"/>
</dbReference>
<dbReference type="InterPro" id="IPR028651">
    <property type="entry name" value="ING_fam"/>
</dbReference>
<feature type="binding site" evidence="9">
    <location>
        <position position="297"/>
    </location>
    <ligand>
        <name>Zn(2+)</name>
        <dbReference type="ChEBI" id="CHEBI:29105"/>
        <label>1</label>
    </ligand>
</feature>
<keyword evidence="15" id="KW-1185">Reference proteome</keyword>
<dbReference type="SMART" id="SM00249">
    <property type="entry name" value="PHD"/>
    <property type="match status" value="1"/>
</dbReference>
<keyword evidence="3 9" id="KW-0479">Metal-binding</keyword>
<feature type="binding site" evidence="9">
    <location>
        <position position="288"/>
    </location>
    <ligand>
        <name>Zn(2+)</name>
        <dbReference type="ChEBI" id="CHEBI:29105"/>
        <label>2</label>
    </ligand>
</feature>
<keyword evidence="4 10" id="KW-0863">Zinc-finger</keyword>
<dbReference type="GO" id="GO:0005634">
    <property type="term" value="C:nucleus"/>
    <property type="evidence" value="ECO:0007669"/>
    <property type="project" value="UniProtKB-SubCell"/>
</dbReference>
<dbReference type="PROSITE" id="PS01359">
    <property type="entry name" value="ZF_PHD_1"/>
    <property type="match status" value="1"/>
</dbReference>
<proteinExistence type="inferred from homology"/>
<evidence type="ECO:0000256" key="9">
    <source>
        <dbReference type="PIRSR" id="PIRSR628651-51"/>
    </source>
</evidence>
<comment type="subcellular location">
    <subcellularLocation>
        <location evidence="1 11">Nucleus</location>
    </subcellularLocation>
</comment>
<name>A0A316YGW8_9BASI</name>
<dbReference type="InterPro" id="IPR024610">
    <property type="entry name" value="ING_N_histone-binding"/>
</dbReference>
<feature type="binding site" evidence="9">
    <location>
        <position position="272"/>
    </location>
    <ligand>
        <name>Zn(2+)</name>
        <dbReference type="ChEBI" id="CHEBI:29105"/>
        <label>1</label>
    </ligand>
</feature>
<feature type="binding site" evidence="9">
    <location>
        <position position="313"/>
    </location>
    <ligand>
        <name>Zn(2+)</name>
        <dbReference type="ChEBI" id="CHEBI:29105"/>
        <label>2</label>
    </ligand>
</feature>
<dbReference type="InterPro" id="IPR013083">
    <property type="entry name" value="Znf_RING/FYVE/PHD"/>
</dbReference>
<protein>
    <recommendedName>
        <fullName evidence="11">Chromatin modification-related protein</fullName>
    </recommendedName>
</protein>
<feature type="binding site" evidence="9">
    <location>
        <position position="294"/>
    </location>
    <ligand>
        <name>Zn(2+)</name>
        <dbReference type="ChEBI" id="CHEBI:29105"/>
        <label>1</label>
    </ligand>
</feature>
<reference evidence="14 15" key="1">
    <citation type="journal article" date="2018" name="Mol. Biol. Evol.">
        <title>Broad Genomic Sampling Reveals a Smut Pathogenic Ancestry of the Fungal Clade Ustilaginomycotina.</title>
        <authorList>
            <person name="Kijpornyongpan T."/>
            <person name="Mondo S.J."/>
            <person name="Barry K."/>
            <person name="Sandor L."/>
            <person name="Lee J."/>
            <person name="Lipzen A."/>
            <person name="Pangilinan J."/>
            <person name="LaButti K."/>
            <person name="Hainaut M."/>
            <person name="Henrissat B."/>
            <person name="Grigoriev I.V."/>
            <person name="Spatafora J.W."/>
            <person name="Aime M.C."/>
        </authorList>
    </citation>
    <scope>NUCLEOTIDE SEQUENCE [LARGE SCALE GENOMIC DNA]</scope>
    <source>
        <strain evidence="14 15">MCA 4198</strain>
    </source>
</reference>
<comment type="subunit">
    <text evidence="11">Component of an histone acetyltransferase complex. Interacts with H3K4me3 and to a lesser extent with H3K4me2.</text>
</comment>
<dbReference type="OrthoDB" id="5411773at2759"/>
<feature type="compositionally biased region" description="Basic and acidic residues" evidence="12">
    <location>
        <begin position="173"/>
        <end position="184"/>
    </location>
</feature>
<dbReference type="Gene3D" id="3.30.40.10">
    <property type="entry name" value="Zinc/RING finger domain, C3HC4 (zinc finger)"/>
    <property type="match status" value="1"/>
</dbReference>